<keyword evidence="2" id="KW-1185">Reference proteome</keyword>
<dbReference type="Proteomes" id="UP001331761">
    <property type="component" value="Unassembled WGS sequence"/>
</dbReference>
<dbReference type="EMBL" id="WIXE01003713">
    <property type="protein sequence ID" value="KAK5983694.1"/>
    <property type="molecule type" value="Genomic_DNA"/>
</dbReference>
<proteinExistence type="predicted"/>
<organism evidence="1 2">
    <name type="scientific">Trichostrongylus colubriformis</name>
    <name type="common">Black scour worm</name>
    <dbReference type="NCBI Taxonomy" id="6319"/>
    <lineage>
        <taxon>Eukaryota</taxon>
        <taxon>Metazoa</taxon>
        <taxon>Ecdysozoa</taxon>
        <taxon>Nematoda</taxon>
        <taxon>Chromadorea</taxon>
        <taxon>Rhabditida</taxon>
        <taxon>Rhabditina</taxon>
        <taxon>Rhabditomorpha</taxon>
        <taxon>Strongyloidea</taxon>
        <taxon>Trichostrongylidae</taxon>
        <taxon>Trichostrongylus</taxon>
    </lineage>
</organism>
<accession>A0AAN8FUP2</accession>
<protein>
    <submittedName>
        <fullName evidence="1">Uncharacterized protein</fullName>
    </submittedName>
</protein>
<gene>
    <name evidence="1" type="ORF">GCK32_019140</name>
</gene>
<dbReference type="AlphaFoldDB" id="A0AAN8FUP2"/>
<evidence type="ECO:0000313" key="1">
    <source>
        <dbReference type="EMBL" id="KAK5983694.1"/>
    </source>
</evidence>
<sequence>MDLQKDLREIEVALETIGEMLPELLDACYTATYFLETYKDEDLGRKCVADRHVPDPDRLLDIINTTAALLNELVTSVIRLKHVQLYLEKNNEYN</sequence>
<name>A0AAN8FUP2_TRICO</name>
<evidence type="ECO:0000313" key="2">
    <source>
        <dbReference type="Proteomes" id="UP001331761"/>
    </source>
</evidence>
<comment type="caution">
    <text evidence="1">The sequence shown here is derived from an EMBL/GenBank/DDBJ whole genome shotgun (WGS) entry which is preliminary data.</text>
</comment>
<reference evidence="1 2" key="1">
    <citation type="submission" date="2019-10" db="EMBL/GenBank/DDBJ databases">
        <title>Assembly and Annotation for the nematode Trichostrongylus colubriformis.</title>
        <authorList>
            <person name="Martin J."/>
        </authorList>
    </citation>
    <scope>NUCLEOTIDE SEQUENCE [LARGE SCALE GENOMIC DNA]</scope>
    <source>
        <strain evidence="1">G859</strain>
        <tissue evidence="1">Whole worm</tissue>
    </source>
</reference>